<keyword evidence="2" id="KW-1185">Reference proteome</keyword>
<evidence type="ECO:0000313" key="1">
    <source>
        <dbReference type="EMBL" id="KNE88107.1"/>
    </source>
</evidence>
<comment type="caution">
    <text evidence="1">The sequence shown here is derived from an EMBL/GenBank/DDBJ whole genome shotgun (WGS) entry which is preliminary data.</text>
</comment>
<dbReference type="EMBL" id="AJIL01003113">
    <property type="protein sequence ID" value="KNE88107.1"/>
    <property type="molecule type" value="Genomic_DNA"/>
</dbReference>
<proteinExistence type="predicted"/>
<organism evidence="1 2">
    <name type="scientific">Puccinia striiformis f. sp. tritici PST-78</name>
    <dbReference type="NCBI Taxonomy" id="1165861"/>
    <lineage>
        <taxon>Eukaryota</taxon>
        <taxon>Fungi</taxon>
        <taxon>Dikarya</taxon>
        <taxon>Basidiomycota</taxon>
        <taxon>Pucciniomycotina</taxon>
        <taxon>Pucciniomycetes</taxon>
        <taxon>Pucciniales</taxon>
        <taxon>Pucciniaceae</taxon>
        <taxon>Puccinia</taxon>
    </lineage>
</organism>
<dbReference type="AlphaFoldDB" id="A0A0L0UM13"/>
<reference evidence="2" key="1">
    <citation type="submission" date="2014-03" db="EMBL/GenBank/DDBJ databases">
        <title>The Genome Sequence of Puccinia striiformis f. sp. tritici PST-78.</title>
        <authorList>
            <consortium name="The Broad Institute Genome Sequencing Platform"/>
            <person name="Cuomo C."/>
            <person name="Hulbert S."/>
            <person name="Chen X."/>
            <person name="Walker B."/>
            <person name="Young S.K."/>
            <person name="Zeng Q."/>
            <person name="Gargeya S."/>
            <person name="Fitzgerald M."/>
            <person name="Haas B."/>
            <person name="Abouelleil A."/>
            <person name="Alvarado L."/>
            <person name="Arachchi H.M."/>
            <person name="Berlin A.M."/>
            <person name="Chapman S.B."/>
            <person name="Goldberg J."/>
            <person name="Griggs A."/>
            <person name="Gujja S."/>
            <person name="Hansen M."/>
            <person name="Howarth C."/>
            <person name="Imamovic A."/>
            <person name="Larimer J."/>
            <person name="McCowan C."/>
            <person name="Montmayeur A."/>
            <person name="Murphy C."/>
            <person name="Neiman D."/>
            <person name="Pearson M."/>
            <person name="Priest M."/>
            <person name="Roberts A."/>
            <person name="Saif S."/>
            <person name="Shea T."/>
            <person name="Sisk P."/>
            <person name="Sykes S."/>
            <person name="Wortman J."/>
            <person name="Nusbaum C."/>
            <person name="Birren B."/>
        </authorList>
    </citation>
    <scope>NUCLEOTIDE SEQUENCE [LARGE SCALE GENOMIC DNA]</scope>
    <source>
        <strain evidence="2">race PST-78</strain>
    </source>
</reference>
<protein>
    <submittedName>
        <fullName evidence="1">Uncharacterized protein</fullName>
    </submittedName>
</protein>
<dbReference type="Proteomes" id="UP000054564">
    <property type="component" value="Unassembled WGS sequence"/>
</dbReference>
<name>A0A0L0UM13_9BASI</name>
<accession>A0A0L0UM13</accession>
<sequence>MMLWITGKVNDFSLVSWGVADIKNNRPVGVVCYSNVDPVNGAMEIGHVTLHSWTESLRFQLRESRIHVIEITPPMEQTDLHGSKDSQIAMPLDDFIEEVMVLLQSDSQSKEINVERSKLFRFAERNGKYDEIFLALNSHQ</sequence>
<gene>
    <name evidence="1" type="ORF">PSTG_18498</name>
</gene>
<evidence type="ECO:0000313" key="2">
    <source>
        <dbReference type="Proteomes" id="UP000054564"/>
    </source>
</evidence>